<organism evidence="1 2">
    <name type="scientific">Willisornis vidua</name>
    <name type="common">Xingu scale-backed antbird</name>
    <dbReference type="NCBI Taxonomy" id="1566151"/>
    <lineage>
        <taxon>Eukaryota</taxon>
        <taxon>Metazoa</taxon>
        <taxon>Chordata</taxon>
        <taxon>Craniata</taxon>
        <taxon>Vertebrata</taxon>
        <taxon>Euteleostomi</taxon>
        <taxon>Archelosauria</taxon>
        <taxon>Archosauria</taxon>
        <taxon>Dinosauria</taxon>
        <taxon>Saurischia</taxon>
        <taxon>Theropoda</taxon>
        <taxon>Coelurosauria</taxon>
        <taxon>Aves</taxon>
        <taxon>Neognathae</taxon>
        <taxon>Neoaves</taxon>
        <taxon>Telluraves</taxon>
        <taxon>Australaves</taxon>
        <taxon>Passeriformes</taxon>
        <taxon>Thamnophilidae</taxon>
        <taxon>Willisornis</taxon>
    </lineage>
</organism>
<keyword evidence="2" id="KW-1185">Reference proteome</keyword>
<dbReference type="EMBL" id="WHWB01034397">
    <property type="protein sequence ID" value="KAJ7410611.1"/>
    <property type="molecule type" value="Genomic_DNA"/>
</dbReference>
<evidence type="ECO:0000313" key="2">
    <source>
        <dbReference type="Proteomes" id="UP001145742"/>
    </source>
</evidence>
<reference evidence="1" key="1">
    <citation type="submission" date="2019-10" db="EMBL/GenBank/DDBJ databases">
        <authorList>
            <person name="Soares A.E.R."/>
            <person name="Aleixo A."/>
            <person name="Schneider P."/>
            <person name="Miyaki C.Y."/>
            <person name="Schneider M.P."/>
            <person name="Mello C."/>
            <person name="Vasconcelos A.T.R."/>
        </authorList>
    </citation>
    <scope>NUCLEOTIDE SEQUENCE</scope>
    <source>
        <tissue evidence="1">Muscle</tissue>
    </source>
</reference>
<protein>
    <submittedName>
        <fullName evidence="1">Uncharacterized protein</fullName>
    </submittedName>
</protein>
<dbReference type="Proteomes" id="UP001145742">
    <property type="component" value="Unassembled WGS sequence"/>
</dbReference>
<sequence length="138" mass="15002">MHLWWGNPRREYRLSEKLTESSPAVKGLGNLVYEELDMSQQCELAAQKPTCILGCMKRGVVKGGDSAPLLCPYETPAGVLPPALESSAQERCGPAGVGPEEAMKILRGLELLSYADKFGPVQPGRETSWRPYSSIPVA</sequence>
<accession>A0ABQ9CWP2</accession>
<comment type="caution">
    <text evidence="1">The sequence shown here is derived from an EMBL/GenBank/DDBJ whole genome shotgun (WGS) entry which is preliminary data.</text>
</comment>
<proteinExistence type="predicted"/>
<evidence type="ECO:0000313" key="1">
    <source>
        <dbReference type="EMBL" id="KAJ7410611.1"/>
    </source>
</evidence>
<gene>
    <name evidence="1" type="ORF">WISP_107601</name>
</gene>
<name>A0ABQ9CWP2_9PASS</name>